<protein>
    <submittedName>
        <fullName evidence="1">Uncharacterized protein</fullName>
    </submittedName>
</protein>
<dbReference type="Proteomes" id="UP000022910">
    <property type="component" value="Unassembled WGS sequence"/>
</dbReference>
<gene>
    <name evidence="1" type="ORF">RirG_100330</name>
</gene>
<dbReference type="HOGENOM" id="CLU_943808_0_0_1"/>
<evidence type="ECO:0000313" key="1">
    <source>
        <dbReference type="EMBL" id="EXX68954.1"/>
    </source>
</evidence>
<proteinExistence type="predicted"/>
<accession>A0A015KN21</accession>
<name>A0A015KN21_RHIIW</name>
<reference evidence="1 2" key="1">
    <citation type="submission" date="2014-02" db="EMBL/GenBank/DDBJ databases">
        <title>Single nucleus genome sequencing reveals high similarity among nuclei of an endomycorrhizal fungus.</title>
        <authorList>
            <person name="Lin K."/>
            <person name="Geurts R."/>
            <person name="Zhang Z."/>
            <person name="Limpens E."/>
            <person name="Saunders D.G."/>
            <person name="Mu D."/>
            <person name="Pang E."/>
            <person name="Cao H."/>
            <person name="Cha H."/>
            <person name="Lin T."/>
            <person name="Zhou Q."/>
            <person name="Shang Y."/>
            <person name="Li Y."/>
            <person name="Ivanov S."/>
            <person name="Sharma T."/>
            <person name="Velzen R.V."/>
            <person name="Ruijter N.D."/>
            <person name="Aanen D.K."/>
            <person name="Win J."/>
            <person name="Kamoun S."/>
            <person name="Bisseling T."/>
            <person name="Huang S."/>
        </authorList>
    </citation>
    <scope>NUCLEOTIDE SEQUENCE [LARGE SCALE GENOMIC DNA]</scope>
    <source>
        <strain evidence="2">DAOM197198w</strain>
    </source>
</reference>
<dbReference type="AlphaFoldDB" id="A0A015KN21"/>
<evidence type="ECO:0000313" key="2">
    <source>
        <dbReference type="Proteomes" id="UP000022910"/>
    </source>
</evidence>
<comment type="caution">
    <text evidence="1">The sequence shown here is derived from an EMBL/GenBank/DDBJ whole genome shotgun (WGS) entry which is preliminary data.</text>
</comment>
<sequence length="295" mass="35318">MNRTCLIPSLIPLLSGSIIKELYWDKCLDRLKEKGQLSKKCQARSLLNKIRTTTKYVFGIRDGHIIKIKHEEILAKNSSKFEIPNEIIENWYVDDDFKNKKETYKTVDLLNIIFNNRYMDTIHALFQEIDHIKYNEVTLTQNLIEWKLKLDKGIIRLEVFGNNTVNSQDPICTREENINAGQYVLGFKLFNDSDIIILTTIGLFIYNFNENNKSISLNYYYYMKINKEFISTDKYYYLKIENKDNIIEQLKNYKEIFSKPTLPLSNYDSLKHYDKWETYIKDNKERLLKFNRRYL</sequence>
<keyword evidence="2" id="KW-1185">Reference proteome</keyword>
<dbReference type="EMBL" id="JEMT01017051">
    <property type="protein sequence ID" value="EXX68954.1"/>
    <property type="molecule type" value="Genomic_DNA"/>
</dbReference>
<organism evidence="1 2">
    <name type="scientific">Rhizophagus irregularis (strain DAOM 197198w)</name>
    <name type="common">Glomus intraradices</name>
    <dbReference type="NCBI Taxonomy" id="1432141"/>
    <lineage>
        <taxon>Eukaryota</taxon>
        <taxon>Fungi</taxon>
        <taxon>Fungi incertae sedis</taxon>
        <taxon>Mucoromycota</taxon>
        <taxon>Glomeromycotina</taxon>
        <taxon>Glomeromycetes</taxon>
        <taxon>Glomerales</taxon>
        <taxon>Glomeraceae</taxon>
        <taxon>Rhizophagus</taxon>
    </lineage>
</organism>